<dbReference type="Gene3D" id="2.160.20.80">
    <property type="entry name" value="E3 ubiquitin-protein ligase SopA"/>
    <property type="match status" value="1"/>
</dbReference>
<dbReference type="AlphaFoldDB" id="A0A0K9YP24"/>
<organism evidence="2 3">
    <name type="scientific">Brevibacillus reuszeri</name>
    <dbReference type="NCBI Taxonomy" id="54915"/>
    <lineage>
        <taxon>Bacteria</taxon>
        <taxon>Bacillati</taxon>
        <taxon>Bacillota</taxon>
        <taxon>Bacilli</taxon>
        <taxon>Bacillales</taxon>
        <taxon>Paenibacillaceae</taxon>
        <taxon>Brevibacillus</taxon>
    </lineage>
</organism>
<comment type="caution">
    <text evidence="2">The sequence shown here is derived from an EMBL/GenBank/DDBJ whole genome shotgun (WGS) entry which is preliminary data.</text>
</comment>
<dbReference type="EMBL" id="BJON01000047">
    <property type="protein sequence ID" value="GED73121.1"/>
    <property type="molecule type" value="Genomic_DNA"/>
</dbReference>
<accession>A0A0K9YP24</accession>
<dbReference type="SUPFAM" id="SSF141571">
    <property type="entry name" value="Pentapeptide repeat-like"/>
    <property type="match status" value="1"/>
</dbReference>
<dbReference type="EMBL" id="LGIQ01000009">
    <property type="protein sequence ID" value="KNB70473.1"/>
    <property type="molecule type" value="Genomic_DNA"/>
</dbReference>
<sequence>MNMKSQVLSSQTIELKRDQVSILGPKLELHDCNVISEADRRGMAFPGVRMHGGVFDQKKALRDFHFQGVHFLRVRFMGKYIGCDFGDWEDIDRSSVSECDFSSAQMHDCRFLNCDMKGILLPKWPCFCLFHPAEARDYVLSQQWPKKIRLTLDIYTDSDRECVAALGDAGVLAKESGLPLSEIRALLQRIPGLTIVE</sequence>
<dbReference type="PATRIC" id="fig|54915.3.peg.2280"/>
<dbReference type="Proteomes" id="UP000036834">
    <property type="component" value="Unassembled WGS sequence"/>
</dbReference>
<gene>
    <name evidence="2" type="ORF">ADS79_16220</name>
    <name evidence="1" type="ORF">BRE01_68230</name>
</gene>
<reference evidence="3" key="1">
    <citation type="submission" date="2015-07" db="EMBL/GenBank/DDBJ databases">
        <title>Genome sequencing project for genomic taxonomy and phylogenomics of Bacillus-like bacteria.</title>
        <authorList>
            <person name="Liu B."/>
            <person name="Wang J."/>
            <person name="Zhu Y."/>
            <person name="Liu G."/>
            <person name="Chen Q."/>
            <person name="Chen Z."/>
            <person name="Lan J."/>
            <person name="Che J."/>
            <person name="Ge C."/>
            <person name="Shi H."/>
            <person name="Pan Z."/>
            <person name="Liu X."/>
        </authorList>
    </citation>
    <scope>NUCLEOTIDE SEQUENCE [LARGE SCALE GENOMIC DNA]</scope>
    <source>
        <strain evidence="3">DSM 9887</strain>
    </source>
</reference>
<dbReference type="Proteomes" id="UP000319578">
    <property type="component" value="Unassembled WGS sequence"/>
</dbReference>
<evidence type="ECO:0008006" key="5">
    <source>
        <dbReference type="Google" id="ProtNLM"/>
    </source>
</evidence>
<keyword evidence="4" id="KW-1185">Reference proteome</keyword>
<evidence type="ECO:0000313" key="1">
    <source>
        <dbReference type="EMBL" id="GED73121.1"/>
    </source>
</evidence>
<evidence type="ECO:0000313" key="2">
    <source>
        <dbReference type="EMBL" id="KNB70473.1"/>
    </source>
</evidence>
<evidence type="ECO:0000313" key="3">
    <source>
        <dbReference type="Proteomes" id="UP000036834"/>
    </source>
</evidence>
<proteinExistence type="predicted"/>
<protein>
    <recommendedName>
        <fullName evidence="5">Pentapeptide repeat-containing protein</fullName>
    </recommendedName>
</protein>
<reference evidence="2" key="2">
    <citation type="submission" date="2015-07" db="EMBL/GenBank/DDBJ databases">
        <title>MeaNS - Measles Nucleotide Surveillance Program.</title>
        <authorList>
            <person name="Tran T."/>
            <person name="Druce J."/>
        </authorList>
    </citation>
    <scope>NUCLEOTIDE SEQUENCE</scope>
    <source>
        <strain evidence="2">DSM 9887</strain>
    </source>
</reference>
<reference evidence="1 4" key="3">
    <citation type="submission" date="2019-06" db="EMBL/GenBank/DDBJ databases">
        <title>Whole genome shotgun sequence of Brevibacillus reuszeri NBRC 15719.</title>
        <authorList>
            <person name="Hosoyama A."/>
            <person name="Uohara A."/>
            <person name="Ohji S."/>
            <person name="Ichikawa N."/>
        </authorList>
    </citation>
    <scope>NUCLEOTIDE SEQUENCE [LARGE SCALE GENOMIC DNA]</scope>
    <source>
        <strain evidence="1 4">NBRC 15719</strain>
    </source>
</reference>
<name>A0A0K9YP24_9BACL</name>
<evidence type="ECO:0000313" key="4">
    <source>
        <dbReference type="Proteomes" id="UP000319578"/>
    </source>
</evidence>